<dbReference type="Gene3D" id="3.40.50.300">
    <property type="entry name" value="P-loop containing nucleotide triphosphate hydrolases"/>
    <property type="match status" value="1"/>
</dbReference>
<gene>
    <name evidence="3" type="ORF">FDG2_0905</name>
</gene>
<protein>
    <submittedName>
        <fullName evidence="3">Type I site-specific deoxyribonuclease, HsdR family</fullName>
    </submittedName>
</protein>
<organism evidence="3 4">
    <name type="scientific">Candidatus Protofrankia californiensis</name>
    <dbReference type="NCBI Taxonomy" id="1839754"/>
    <lineage>
        <taxon>Bacteria</taxon>
        <taxon>Bacillati</taxon>
        <taxon>Actinomycetota</taxon>
        <taxon>Actinomycetes</taxon>
        <taxon>Frankiales</taxon>
        <taxon>Frankiaceae</taxon>
        <taxon>Protofrankia</taxon>
    </lineage>
</organism>
<dbReference type="GO" id="GO:0009307">
    <property type="term" value="P:DNA restriction-modification system"/>
    <property type="evidence" value="ECO:0007669"/>
    <property type="project" value="UniProtKB-KW"/>
</dbReference>
<accession>A0A1C3NUK9</accession>
<dbReference type="Proteomes" id="UP000199013">
    <property type="component" value="Unassembled WGS sequence"/>
</dbReference>
<keyword evidence="4" id="KW-1185">Reference proteome</keyword>
<dbReference type="PANTHER" id="PTHR30195:SF15">
    <property type="entry name" value="TYPE I RESTRICTION ENZYME HINDI ENDONUCLEASE SUBUNIT"/>
    <property type="match status" value="1"/>
</dbReference>
<sequence length="365" mass="40962">MLTDRIDLDDQLYGVFSSSLLLPGEPVRIGSREQLRAELSSRATGGILFTTLQKFGLTKEEREAKSAHSLLSNRLNIIVVVDEAHRGHYDTLDGFALRLREALPKATFLAFTGTPLSEADRDTRKVFGDYIDVYDLTRAVEDGATVRVYHESRLIPLELPPGVDPEAIDTRADEITAGLDEAEQERLRASKTPNLAIEALRRAIEQTMRQATRHNLVRQRSFSDRLVELMNAYRNQHLTAAEILTRLVEMAEEVSTEGDRGRHFTPPLSADELAFYDAVAQNASAVRDLGDDKLAAIARDLVVQVRKSVTTDWTIREDVRARMRTIIKRLLARHGYPPDAAREAIDLVIAQTETFAEDWASGTER</sequence>
<name>A0A1C3NUK9_9ACTN</name>
<dbReference type="InterPro" id="IPR014001">
    <property type="entry name" value="Helicase_ATP-bd"/>
</dbReference>
<dbReference type="AlphaFoldDB" id="A0A1C3NUK9"/>
<dbReference type="SUPFAM" id="SSF52540">
    <property type="entry name" value="P-loop containing nucleoside triphosphate hydrolases"/>
    <property type="match status" value="1"/>
</dbReference>
<evidence type="ECO:0000256" key="1">
    <source>
        <dbReference type="ARBA" id="ARBA00022747"/>
    </source>
</evidence>
<evidence type="ECO:0000313" key="3">
    <source>
        <dbReference type="EMBL" id="SBW18970.1"/>
    </source>
</evidence>
<dbReference type="InterPro" id="IPR006935">
    <property type="entry name" value="Helicase/UvrB_N"/>
</dbReference>
<dbReference type="Pfam" id="PF11867">
    <property type="entry name" value="T1RH-like_C"/>
    <property type="match status" value="1"/>
</dbReference>
<feature type="domain" description="Helicase ATP-binding" evidence="2">
    <location>
        <begin position="1"/>
        <end position="133"/>
    </location>
</feature>
<proteinExistence type="predicted"/>
<dbReference type="EMBL" id="FLUV01000360">
    <property type="protein sequence ID" value="SBW18970.1"/>
    <property type="molecule type" value="Genomic_DNA"/>
</dbReference>
<evidence type="ECO:0000259" key="2">
    <source>
        <dbReference type="PROSITE" id="PS51192"/>
    </source>
</evidence>
<dbReference type="InterPro" id="IPR021810">
    <property type="entry name" value="T1RH-like_C"/>
</dbReference>
<dbReference type="InterPro" id="IPR051268">
    <property type="entry name" value="Type-I_R_enzyme_R_subunit"/>
</dbReference>
<dbReference type="InterPro" id="IPR027417">
    <property type="entry name" value="P-loop_NTPase"/>
</dbReference>
<dbReference type="PANTHER" id="PTHR30195">
    <property type="entry name" value="TYPE I SITE-SPECIFIC DEOXYRIBONUCLEASE PROTEIN SUBUNIT M AND R"/>
    <property type="match status" value="1"/>
</dbReference>
<reference evidence="4" key="1">
    <citation type="submission" date="2016-02" db="EMBL/GenBank/DDBJ databases">
        <authorList>
            <person name="Wibberg D."/>
        </authorList>
    </citation>
    <scope>NUCLEOTIDE SEQUENCE [LARGE SCALE GENOMIC DNA]</scope>
</reference>
<dbReference type="PROSITE" id="PS51192">
    <property type="entry name" value="HELICASE_ATP_BIND_1"/>
    <property type="match status" value="1"/>
</dbReference>
<keyword evidence="1" id="KW-0680">Restriction system</keyword>
<evidence type="ECO:0000313" key="4">
    <source>
        <dbReference type="Proteomes" id="UP000199013"/>
    </source>
</evidence>
<dbReference type="Pfam" id="PF04851">
    <property type="entry name" value="ResIII"/>
    <property type="match status" value="1"/>
</dbReference>